<proteinExistence type="predicted"/>
<reference evidence="1" key="2">
    <citation type="submission" date="2020-09" db="EMBL/GenBank/DDBJ databases">
        <authorList>
            <person name="Sun Q."/>
            <person name="Ohkuma M."/>
        </authorList>
    </citation>
    <scope>NUCLEOTIDE SEQUENCE</scope>
    <source>
        <strain evidence="1">JCM 4637</strain>
    </source>
</reference>
<dbReference type="Proteomes" id="UP000638353">
    <property type="component" value="Unassembled WGS sequence"/>
</dbReference>
<protein>
    <submittedName>
        <fullName evidence="1">Uncharacterized protein</fullName>
    </submittedName>
</protein>
<name>A0A919CFI4_9ACTN</name>
<evidence type="ECO:0000313" key="2">
    <source>
        <dbReference type="Proteomes" id="UP000638353"/>
    </source>
</evidence>
<comment type="caution">
    <text evidence="1">The sequence shown here is derived from an EMBL/GenBank/DDBJ whole genome shotgun (WGS) entry which is preliminary data.</text>
</comment>
<evidence type="ECO:0000313" key="1">
    <source>
        <dbReference type="EMBL" id="GHD17914.1"/>
    </source>
</evidence>
<dbReference type="AlphaFoldDB" id="A0A919CFI4"/>
<dbReference type="RefSeq" id="WP_189828080.1">
    <property type="nucleotide sequence ID" value="NZ_BMVC01000028.1"/>
</dbReference>
<accession>A0A919CFI4</accession>
<organism evidence="1 2">
    <name type="scientific">Streptomyces finlayi</name>
    <dbReference type="NCBI Taxonomy" id="67296"/>
    <lineage>
        <taxon>Bacteria</taxon>
        <taxon>Bacillati</taxon>
        <taxon>Actinomycetota</taxon>
        <taxon>Actinomycetes</taxon>
        <taxon>Kitasatosporales</taxon>
        <taxon>Streptomycetaceae</taxon>
        <taxon>Streptomyces</taxon>
    </lineage>
</organism>
<sequence length="75" mass="8381">MAREIRIEISDEAYEQLERAAARKRVPAEAYAGQVLDADLARERFHEGARLFLAEHAEGLAERFGRPSARNADAA</sequence>
<gene>
    <name evidence="1" type="ORF">GCM10010334_80170</name>
</gene>
<dbReference type="EMBL" id="BMVC01000028">
    <property type="protein sequence ID" value="GHD17914.1"/>
    <property type="molecule type" value="Genomic_DNA"/>
</dbReference>
<reference evidence="1" key="1">
    <citation type="journal article" date="2014" name="Int. J. Syst. Evol. Microbiol.">
        <title>Complete genome sequence of Corynebacterium casei LMG S-19264T (=DSM 44701T), isolated from a smear-ripened cheese.</title>
        <authorList>
            <consortium name="US DOE Joint Genome Institute (JGI-PGF)"/>
            <person name="Walter F."/>
            <person name="Albersmeier A."/>
            <person name="Kalinowski J."/>
            <person name="Ruckert C."/>
        </authorList>
    </citation>
    <scope>NUCLEOTIDE SEQUENCE</scope>
    <source>
        <strain evidence="1">JCM 4637</strain>
    </source>
</reference>